<evidence type="ECO:0000313" key="4">
    <source>
        <dbReference type="Proteomes" id="UP000053617"/>
    </source>
</evidence>
<feature type="compositionally biased region" description="Low complexity" evidence="2">
    <location>
        <begin position="211"/>
        <end position="221"/>
    </location>
</feature>
<evidence type="ECO:0000256" key="2">
    <source>
        <dbReference type="SAM" id="MobiDB-lite"/>
    </source>
</evidence>
<dbReference type="VEuPathDB" id="FungiDB:Z518_05190"/>
<dbReference type="EMBL" id="KN847478">
    <property type="protein sequence ID" value="KIX04323.1"/>
    <property type="molecule type" value="Genomic_DNA"/>
</dbReference>
<feature type="compositionally biased region" description="Polar residues" evidence="2">
    <location>
        <begin position="117"/>
        <end position="138"/>
    </location>
</feature>
<dbReference type="OrthoDB" id="4160836at2759"/>
<dbReference type="RefSeq" id="XP_013271459.1">
    <property type="nucleotide sequence ID" value="XM_013416005.1"/>
</dbReference>
<dbReference type="GeneID" id="25293261"/>
<keyword evidence="1" id="KW-0175">Coiled coil</keyword>
<feature type="compositionally biased region" description="Basic residues" evidence="2">
    <location>
        <begin position="50"/>
        <end position="60"/>
    </location>
</feature>
<keyword evidence="4" id="KW-1185">Reference proteome</keyword>
<gene>
    <name evidence="3" type="ORF">Z518_05190</name>
</gene>
<sequence length="610" mass="67246">MPPSPAKRRRVASHDPIDDTEISATSINEQPTTPTRASYLSPTKSSLARSHPHLIPRTTRRSLTEPRGASLRDEIRDEKSSASEPPETASRISQPPDRMVNESRPAQGDKNFPDQAPNASQKDPRTANTSHPPMTSRSPLRERQKPHINGHGTRGFSHDSMSPAIMPTLVRRTDPSTRATSHHASNEPELPPTPVQLGISTVPERPRGLASSSSPRGSKTGSGKRRKRTRADGPMTSSPLKPKARSPGATGNEALESSTGFIDEAKESELEGPEDEDVEDVSANLKEKQATLQSLKETLEQLKKENERLGTVLANDEEVGDEYLSLLRQTSTEDPASQQKLPESFDLGDDALAYLTLFSPGNLQLKSRTETKKIRGRLKIIHFLAIDAPPPWLPNVLACEFEVIVDAEDVRVESVRMEEAITDKRRGNSTKPGIYKWIRDRLQHPLHCLDVGGVIWGMGRWFSAMVERAKVFQRLEKVYRNSSSSSADDEEGDEEWTRSKTIELSRYLDMTQIQIAYKGSNSKNRSKKGTATVMLMWDIDLDWTGGVTSNISIAVSGVSSKAQAGSKEVFCCLIPAKGVIGAFKGVWELIHSETNDGTGAEEGKGKRKRT</sequence>
<organism evidence="3 4">
    <name type="scientific">Rhinocladiella mackenziei CBS 650.93</name>
    <dbReference type="NCBI Taxonomy" id="1442369"/>
    <lineage>
        <taxon>Eukaryota</taxon>
        <taxon>Fungi</taxon>
        <taxon>Dikarya</taxon>
        <taxon>Ascomycota</taxon>
        <taxon>Pezizomycotina</taxon>
        <taxon>Eurotiomycetes</taxon>
        <taxon>Chaetothyriomycetidae</taxon>
        <taxon>Chaetothyriales</taxon>
        <taxon>Herpotrichiellaceae</taxon>
        <taxon>Rhinocladiella</taxon>
    </lineage>
</organism>
<dbReference type="AlphaFoldDB" id="A0A0D2H1J2"/>
<dbReference type="STRING" id="1442369.A0A0D2H1J2"/>
<evidence type="ECO:0000313" key="3">
    <source>
        <dbReference type="EMBL" id="KIX04323.1"/>
    </source>
</evidence>
<protein>
    <submittedName>
        <fullName evidence="3">Uncharacterized protein</fullName>
    </submittedName>
</protein>
<feature type="region of interest" description="Disordered" evidence="2">
    <location>
        <begin position="1"/>
        <end position="261"/>
    </location>
</feature>
<feature type="compositionally biased region" description="Basic residues" evidence="2">
    <location>
        <begin position="1"/>
        <end position="11"/>
    </location>
</feature>
<proteinExistence type="predicted"/>
<feature type="compositionally biased region" description="Basic and acidic residues" evidence="2">
    <location>
        <begin position="70"/>
        <end position="81"/>
    </location>
</feature>
<reference evidence="3 4" key="1">
    <citation type="submission" date="2015-01" db="EMBL/GenBank/DDBJ databases">
        <title>The Genome Sequence of Rhinocladiella mackenzie CBS 650.93.</title>
        <authorList>
            <consortium name="The Broad Institute Genomics Platform"/>
            <person name="Cuomo C."/>
            <person name="de Hoog S."/>
            <person name="Gorbushina A."/>
            <person name="Stielow B."/>
            <person name="Teixiera M."/>
            <person name="Abouelleil A."/>
            <person name="Chapman S.B."/>
            <person name="Priest M."/>
            <person name="Young S.K."/>
            <person name="Wortman J."/>
            <person name="Nusbaum C."/>
            <person name="Birren B."/>
        </authorList>
    </citation>
    <scope>NUCLEOTIDE SEQUENCE [LARGE SCALE GENOMIC DNA]</scope>
    <source>
        <strain evidence="3 4">CBS 650.93</strain>
    </source>
</reference>
<name>A0A0D2H1J2_9EURO</name>
<evidence type="ECO:0000256" key="1">
    <source>
        <dbReference type="SAM" id="Coils"/>
    </source>
</evidence>
<feature type="compositionally biased region" description="Polar residues" evidence="2">
    <location>
        <begin position="22"/>
        <end position="48"/>
    </location>
</feature>
<dbReference type="Proteomes" id="UP000053617">
    <property type="component" value="Unassembled WGS sequence"/>
</dbReference>
<feature type="coiled-coil region" evidence="1">
    <location>
        <begin position="278"/>
        <end position="319"/>
    </location>
</feature>
<dbReference type="HOGENOM" id="CLU_029857_1_0_1"/>
<accession>A0A0D2H1J2</accession>